<protein>
    <recommendedName>
        <fullName evidence="1">Toxin co-regulated pilus biosynthesis protein Q C-terminal domain-containing protein</fullName>
    </recommendedName>
</protein>
<proteinExistence type="predicted"/>
<evidence type="ECO:0000259" key="1">
    <source>
        <dbReference type="Pfam" id="PF10671"/>
    </source>
</evidence>
<dbReference type="RefSeq" id="WP_181695807.1">
    <property type="nucleotide sequence ID" value="NZ_CP053385.1"/>
</dbReference>
<dbReference type="AlphaFoldDB" id="A0A6M9X575"/>
<dbReference type="Pfam" id="PF10671">
    <property type="entry name" value="TcpQ"/>
    <property type="match status" value="1"/>
</dbReference>
<dbReference type="EMBL" id="CP053385">
    <property type="protein sequence ID" value="QKN61153.1"/>
    <property type="molecule type" value="Genomic_DNA"/>
</dbReference>
<feature type="domain" description="Toxin co-regulated pilus biosynthesis protein Q C-terminal" evidence="1">
    <location>
        <begin position="2"/>
        <end position="44"/>
    </location>
</feature>
<accession>A0A6M9X575</accession>
<evidence type="ECO:0000313" key="2">
    <source>
        <dbReference type="EMBL" id="QKN61153.1"/>
    </source>
</evidence>
<keyword evidence="2" id="KW-0614">Plasmid</keyword>
<geneLocation type="plasmid" evidence="2">
    <name>pSCU-107-1</name>
</geneLocation>
<dbReference type="InterPro" id="IPR018927">
    <property type="entry name" value="Pilus_synth_Q_C"/>
</dbReference>
<sequence length="58" mass="6785">MGKTAGWDVVWKSDYSYRILTAASFNNIDFVTAVQRLFESMGKLIQDYTLNFIWETEL</sequence>
<name>A0A6M9X575_ECOLX</name>
<gene>
    <name evidence="2" type="ORF">HHJ25_23445</name>
</gene>
<reference evidence="2" key="1">
    <citation type="submission" date="2020-05" db="EMBL/GenBank/DDBJ databases">
        <title>F plasmids are the major carriers of antibiotic resistance genes in human-associated commensal E. coli.</title>
        <authorList>
            <person name="Stephens C."/>
            <person name="Arismendi T."/>
            <person name="Wright M."/>
            <person name="Gonzalez A."/>
            <person name="Gill M."/>
            <person name="Hartman A."/>
            <person name="Pandori M."/>
            <person name="Hess D."/>
        </authorList>
    </citation>
    <scope>NUCLEOTIDE SEQUENCE</scope>
    <source>
        <strain evidence="2">SCU-107</strain>
        <plasmid evidence="2">pSCU-107-1</plasmid>
    </source>
</reference>
<organism evidence="2">
    <name type="scientific">Escherichia coli</name>
    <dbReference type="NCBI Taxonomy" id="562"/>
    <lineage>
        <taxon>Bacteria</taxon>
        <taxon>Pseudomonadati</taxon>
        <taxon>Pseudomonadota</taxon>
        <taxon>Gammaproteobacteria</taxon>
        <taxon>Enterobacterales</taxon>
        <taxon>Enterobacteriaceae</taxon>
        <taxon>Escherichia</taxon>
    </lineage>
</organism>